<evidence type="ECO:0000256" key="1">
    <source>
        <dbReference type="SAM" id="MobiDB-lite"/>
    </source>
</evidence>
<dbReference type="AlphaFoldDB" id="A0A6G4WU35"/>
<comment type="caution">
    <text evidence="2">The sequence shown here is derived from an EMBL/GenBank/DDBJ whole genome shotgun (WGS) entry which is preliminary data.</text>
</comment>
<accession>A0A6G4WU35</accession>
<reference evidence="2 3" key="1">
    <citation type="submission" date="2020-02" db="EMBL/GenBank/DDBJ databases">
        <title>Whole-genome analyses of novel actinobacteria.</title>
        <authorList>
            <person name="Sahin N."/>
            <person name="Tatar D."/>
        </authorList>
    </citation>
    <scope>NUCLEOTIDE SEQUENCE [LARGE SCALE GENOMIC DNA]</scope>
    <source>
        <strain evidence="2 3">SB3404</strain>
    </source>
</reference>
<protein>
    <submittedName>
        <fullName evidence="2">Uncharacterized protein</fullName>
    </submittedName>
</protein>
<name>A0A6G4WU35_9ACTN</name>
<organism evidence="2 3">
    <name type="scientific">Streptomyces boncukensis</name>
    <dbReference type="NCBI Taxonomy" id="2711219"/>
    <lineage>
        <taxon>Bacteria</taxon>
        <taxon>Bacillati</taxon>
        <taxon>Actinomycetota</taxon>
        <taxon>Actinomycetes</taxon>
        <taxon>Kitasatosporales</taxon>
        <taxon>Streptomycetaceae</taxon>
        <taxon>Streptomyces</taxon>
    </lineage>
</organism>
<evidence type="ECO:0000313" key="2">
    <source>
        <dbReference type="EMBL" id="NGO68513.1"/>
    </source>
</evidence>
<feature type="region of interest" description="Disordered" evidence="1">
    <location>
        <begin position="106"/>
        <end position="135"/>
    </location>
</feature>
<sequence length="135" mass="14909">MGYKRQRRIIHLQFDQDHELAGLEVRLRSLSLRNYKELLGIGEVDRSDVGSQLEEFARSLISWNLEDEETGEPIPATPEAVDAEDADLMQKIAGFWFDALTGVIQGDPLPDSSPGGGQSPEATIPMEPLSESRAS</sequence>
<keyword evidence="3" id="KW-1185">Reference proteome</keyword>
<dbReference type="EMBL" id="JAAKZZ010000063">
    <property type="protein sequence ID" value="NGO68513.1"/>
    <property type="molecule type" value="Genomic_DNA"/>
</dbReference>
<dbReference type="RefSeq" id="WP_165298217.1">
    <property type="nucleotide sequence ID" value="NZ_JAAKZZ010000063.1"/>
</dbReference>
<gene>
    <name evidence="2" type="ORF">G5C65_09125</name>
</gene>
<proteinExistence type="predicted"/>
<evidence type="ECO:0000313" key="3">
    <source>
        <dbReference type="Proteomes" id="UP000477722"/>
    </source>
</evidence>
<dbReference type="Proteomes" id="UP000477722">
    <property type="component" value="Unassembled WGS sequence"/>
</dbReference>